<keyword evidence="2" id="KW-0732">Signal</keyword>
<proteinExistence type="predicted"/>
<accession>A0A4Y4DMH6</accession>
<dbReference type="RefSeq" id="WP_141363875.1">
    <property type="nucleotide sequence ID" value="NZ_BAAAJL010000003.1"/>
</dbReference>
<dbReference type="Proteomes" id="UP000316612">
    <property type="component" value="Unassembled WGS sequence"/>
</dbReference>
<dbReference type="EMBL" id="BJNY01000008">
    <property type="protein sequence ID" value="GED06136.1"/>
    <property type="molecule type" value="Genomic_DNA"/>
</dbReference>
<evidence type="ECO:0000256" key="1">
    <source>
        <dbReference type="SAM" id="MobiDB-lite"/>
    </source>
</evidence>
<feature type="domain" description="DUF4240" evidence="3">
    <location>
        <begin position="59"/>
        <end position="184"/>
    </location>
</feature>
<protein>
    <recommendedName>
        <fullName evidence="3">DUF4240 domain-containing protein</fullName>
    </recommendedName>
</protein>
<feature type="compositionally biased region" description="Basic and acidic residues" evidence="1">
    <location>
        <begin position="219"/>
        <end position="229"/>
    </location>
</feature>
<dbReference type="PROSITE" id="PS51257">
    <property type="entry name" value="PROKAR_LIPOPROTEIN"/>
    <property type="match status" value="1"/>
</dbReference>
<feature type="region of interest" description="Disordered" evidence="1">
    <location>
        <begin position="206"/>
        <end position="229"/>
    </location>
</feature>
<keyword evidence="5" id="KW-1185">Reference proteome</keyword>
<gene>
    <name evidence="4" type="ORF">AUR04nite_16680</name>
</gene>
<evidence type="ECO:0000313" key="4">
    <source>
        <dbReference type="EMBL" id="GED06136.1"/>
    </source>
</evidence>
<dbReference type="OrthoDB" id="6200718at2"/>
<evidence type="ECO:0000259" key="3">
    <source>
        <dbReference type="Pfam" id="PF14024"/>
    </source>
</evidence>
<feature type="signal peptide" evidence="2">
    <location>
        <begin position="1"/>
        <end position="31"/>
    </location>
</feature>
<name>A0A4Y4DMH6_GLUUR</name>
<dbReference type="AlphaFoldDB" id="A0A4Y4DMH6"/>
<dbReference type="Pfam" id="PF14024">
    <property type="entry name" value="DUF4240"/>
    <property type="match status" value="1"/>
</dbReference>
<comment type="caution">
    <text evidence="4">The sequence shown here is derived from an EMBL/GenBank/DDBJ whole genome shotgun (WGS) entry which is preliminary data.</text>
</comment>
<sequence length="229" mass="24747">MGGRRTIPQLKGAMAALFAAVAIGLVSCAGASEPASTPTPAAAAVNTPTQAVEKAVPPMKSEDFWEIIERSRSASKGDVEQQAMALEEILSKLSFEQIAAFHDEFARKNQQLYTCDLWGAAYVLHGGCSDDCFEYLRSWAVAQGQDYFEAVADDPLVLGDSLLASVGDSDSGEWMQYAAADAYASASDGRSLDNDYPHILSTIAMDEPQGEPWDEEDLDQRFPDLEPLN</sequence>
<evidence type="ECO:0000256" key="2">
    <source>
        <dbReference type="SAM" id="SignalP"/>
    </source>
</evidence>
<reference evidence="4 5" key="1">
    <citation type="submission" date="2019-06" db="EMBL/GenBank/DDBJ databases">
        <title>Whole genome shotgun sequence of Glutamicibacter uratoxydans NBRC 15515.</title>
        <authorList>
            <person name="Hosoyama A."/>
            <person name="Uohara A."/>
            <person name="Ohji S."/>
            <person name="Ichikawa N."/>
        </authorList>
    </citation>
    <scope>NUCLEOTIDE SEQUENCE [LARGE SCALE GENOMIC DNA]</scope>
    <source>
        <strain evidence="4 5">NBRC 15515</strain>
    </source>
</reference>
<feature type="chain" id="PRO_5021344376" description="DUF4240 domain-containing protein" evidence="2">
    <location>
        <begin position="32"/>
        <end position="229"/>
    </location>
</feature>
<dbReference type="InterPro" id="IPR025334">
    <property type="entry name" value="DUF4240"/>
</dbReference>
<feature type="compositionally biased region" description="Acidic residues" evidence="1">
    <location>
        <begin position="208"/>
        <end position="218"/>
    </location>
</feature>
<evidence type="ECO:0000313" key="5">
    <source>
        <dbReference type="Proteomes" id="UP000316612"/>
    </source>
</evidence>
<organism evidence="4 5">
    <name type="scientific">Glutamicibacter uratoxydans</name>
    <name type="common">Arthrobacter uratoxydans</name>
    <dbReference type="NCBI Taxonomy" id="43667"/>
    <lineage>
        <taxon>Bacteria</taxon>
        <taxon>Bacillati</taxon>
        <taxon>Actinomycetota</taxon>
        <taxon>Actinomycetes</taxon>
        <taxon>Micrococcales</taxon>
        <taxon>Micrococcaceae</taxon>
        <taxon>Glutamicibacter</taxon>
    </lineage>
</organism>